<accession>A0ABD5ZC41</accession>
<dbReference type="InterPro" id="IPR010090">
    <property type="entry name" value="Phage_tape_meas"/>
</dbReference>
<dbReference type="AlphaFoldDB" id="A0ABD5ZC41"/>
<gene>
    <name evidence="4" type="ORF">ACFQJC_04955</name>
</gene>
<feature type="region of interest" description="Disordered" evidence="2">
    <location>
        <begin position="591"/>
        <end position="629"/>
    </location>
</feature>
<sequence>MVFTGSDTVERLRVEINGDGDGLVSELTSVEGSLASMADAAGVAGGAIAAVSAVMAGEAVDSARKWEAALADVERVTSEATADELHDSLLELGSDLAIPTRQLSGIAEAAGRLGVEGSESIEKFAETVGMISVSTDLAADQAASDFARLANAMNVPIEEIENMSSAVNTLSNDTASSASEIVGSMSRAAPAAGALGAKFEDVAAMAATLVASGMQVERSGTRLNEVFSRLSERSAEVAQATGMTASEFQRLVEDDPTQALFKYLEHLRSIESTTQQVTEANELFGRSGGKAVLALATNFDSLERSVQSSEQAYREATSVQEEYAAQADTLNAELQELQNGAFEFAVTTGDQMLPAVKATVGGLGDLTDQLNDANNATDGLLGQVGLTSVFFTSAGGAIARFVSGPLGLAVTAAQLAAISYQTNFADIQTTVDTSLARATELTESHLSEMNDITERELAKNNSIWAEAMEKGEGVVDVGVQSISGLVITQLDAMLSANRLSLSVFTADWDNALDTVQGFTVRTFVGLLDSVSNIGGDMGDEFVSAYLDSLNKGLEAIESFVKENRDVLNIVSAATGTNVTISEDFAMEKLSLPGEDNDPFSVPQYRPETAQSSSTTTNSDSPAANQYAQTTSQGAAAQYAQWLSNPAAGGMSSMPTAEFTPAIRRALESGVPGYESDPAKIEEVSMKMTPELFRALGNQQGGVTAARAGLSEEEFARVSNLVYGSGFTSGTGSGSRTPSLGGSTPAVASSMQQHVSSFGDHVEAFKRAVQDLQGTEWRVTASDEFEIQQRQIAREELRQDADRFRRGAGP</sequence>
<proteinExistence type="predicted"/>
<keyword evidence="5" id="KW-1185">Reference proteome</keyword>
<dbReference type="PANTHER" id="PTHR37813">
    <property type="entry name" value="FELS-2 PROPHAGE PROTEIN"/>
    <property type="match status" value="1"/>
</dbReference>
<protein>
    <submittedName>
        <fullName evidence="4">Phage tail tape measure protein</fullName>
    </submittedName>
</protein>
<dbReference type="EMBL" id="JBHTAA010000001">
    <property type="protein sequence ID" value="MFC7202854.1"/>
    <property type="molecule type" value="Genomic_DNA"/>
</dbReference>
<dbReference type="Pfam" id="PF10145">
    <property type="entry name" value="PhageMin_Tail"/>
    <property type="match status" value="1"/>
</dbReference>
<name>A0ABD5ZC41_9EURY</name>
<evidence type="ECO:0000256" key="1">
    <source>
        <dbReference type="ARBA" id="ARBA00022612"/>
    </source>
</evidence>
<organism evidence="4 5">
    <name type="scientific">Haloferax namakaokahaiae</name>
    <dbReference type="NCBI Taxonomy" id="1748331"/>
    <lineage>
        <taxon>Archaea</taxon>
        <taxon>Methanobacteriati</taxon>
        <taxon>Methanobacteriota</taxon>
        <taxon>Stenosarchaea group</taxon>
        <taxon>Halobacteria</taxon>
        <taxon>Halobacteriales</taxon>
        <taxon>Haloferacaceae</taxon>
        <taxon>Haloferax</taxon>
    </lineage>
</organism>
<evidence type="ECO:0000313" key="4">
    <source>
        <dbReference type="EMBL" id="MFC7202854.1"/>
    </source>
</evidence>
<dbReference type="PANTHER" id="PTHR37813:SF1">
    <property type="entry name" value="FELS-2 PROPHAGE PROTEIN"/>
    <property type="match status" value="1"/>
</dbReference>
<dbReference type="RefSeq" id="WP_390222141.1">
    <property type="nucleotide sequence ID" value="NZ_JBHTAA010000001.1"/>
</dbReference>
<reference evidence="4 5" key="1">
    <citation type="journal article" date="2019" name="Int. J. Syst. Evol. Microbiol.">
        <title>The Global Catalogue of Microorganisms (GCM) 10K type strain sequencing project: providing services to taxonomists for standard genome sequencing and annotation.</title>
        <authorList>
            <consortium name="The Broad Institute Genomics Platform"/>
            <consortium name="The Broad Institute Genome Sequencing Center for Infectious Disease"/>
            <person name="Wu L."/>
            <person name="Ma J."/>
        </authorList>
    </citation>
    <scope>NUCLEOTIDE SEQUENCE [LARGE SCALE GENOMIC DNA]</scope>
    <source>
        <strain evidence="4 5">DSM 29988</strain>
    </source>
</reference>
<dbReference type="NCBIfam" id="TIGR01760">
    <property type="entry name" value="tape_meas_TP901"/>
    <property type="match status" value="1"/>
</dbReference>
<feature type="compositionally biased region" description="Polar residues" evidence="2">
    <location>
        <begin position="608"/>
        <end position="629"/>
    </location>
</feature>
<dbReference type="Proteomes" id="UP001596481">
    <property type="component" value="Unassembled WGS sequence"/>
</dbReference>
<evidence type="ECO:0000259" key="3">
    <source>
        <dbReference type="Pfam" id="PF10145"/>
    </source>
</evidence>
<feature type="domain" description="Phage tail tape measure protein" evidence="3">
    <location>
        <begin position="87"/>
        <end position="285"/>
    </location>
</feature>
<evidence type="ECO:0000313" key="5">
    <source>
        <dbReference type="Proteomes" id="UP001596481"/>
    </source>
</evidence>
<comment type="caution">
    <text evidence="4">The sequence shown here is derived from an EMBL/GenBank/DDBJ whole genome shotgun (WGS) entry which is preliminary data.</text>
</comment>
<keyword evidence="1" id="KW-1188">Viral release from host cell</keyword>
<evidence type="ECO:0000256" key="2">
    <source>
        <dbReference type="SAM" id="MobiDB-lite"/>
    </source>
</evidence>